<sequence>MFKKKKANDEAKRREEEEAAAKAIEDEEEEDNEDADATVIAVKVHTYIISSKSRQIRNRSSLSKDMSHGLPGASKLPGRIWGQGHVGGVREVGEYFGVDEV</sequence>
<gene>
    <name evidence="2" type="ORF">Tci_023133</name>
</gene>
<feature type="compositionally biased region" description="Acidic residues" evidence="1">
    <location>
        <begin position="25"/>
        <end position="36"/>
    </location>
</feature>
<accession>A0A6L2KT02</accession>
<proteinExistence type="predicted"/>
<dbReference type="AlphaFoldDB" id="A0A6L2KT02"/>
<feature type="region of interest" description="Disordered" evidence="1">
    <location>
        <begin position="1"/>
        <end position="36"/>
    </location>
</feature>
<feature type="compositionally biased region" description="Basic and acidic residues" evidence="1">
    <location>
        <begin position="7"/>
        <end position="24"/>
    </location>
</feature>
<name>A0A6L2KT02_TANCI</name>
<comment type="caution">
    <text evidence="2">The sequence shown here is derived from an EMBL/GenBank/DDBJ whole genome shotgun (WGS) entry which is preliminary data.</text>
</comment>
<protein>
    <submittedName>
        <fullName evidence="2">Uncharacterized protein</fullName>
    </submittedName>
</protein>
<evidence type="ECO:0000256" key="1">
    <source>
        <dbReference type="SAM" id="MobiDB-lite"/>
    </source>
</evidence>
<evidence type="ECO:0000313" key="2">
    <source>
        <dbReference type="EMBL" id="GEU51155.1"/>
    </source>
</evidence>
<reference evidence="2" key="1">
    <citation type="journal article" date="2019" name="Sci. Rep.">
        <title>Draft genome of Tanacetum cinerariifolium, the natural source of mosquito coil.</title>
        <authorList>
            <person name="Yamashiro T."/>
            <person name="Shiraishi A."/>
            <person name="Satake H."/>
            <person name="Nakayama K."/>
        </authorList>
    </citation>
    <scope>NUCLEOTIDE SEQUENCE</scope>
</reference>
<feature type="region of interest" description="Disordered" evidence="1">
    <location>
        <begin position="55"/>
        <end position="76"/>
    </location>
</feature>
<feature type="compositionally biased region" description="Polar residues" evidence="1">
    <location>
        <begin position="55"/>
        <end position="64"/>
    </location>
</feature>
<dbReference type="EMBL" id="BKCJ010002823">
    <property type="protein sequence ID" value="GEU51155.1"/>
    <property type="molecule type" value="Genomic_DNA"/>
</dbReference>
<organism evidence="2">
    <name type="scientific">Tanacetum cinerariifolium</name>
    <name type="common">Dalmatian daisy</name>
    <name type="synonym">Chrysanthemum cinerariifolium</name>
    <dbReference type="NCBI Taxonomy" id="118510"/>
    <lineage>
        <taxon>Eukaryota</taxon>
        <taxon>Viridiplantae</taxon>
        <taxon>Streptophyta</taxon>
        <taxon>Embryophyta</taxon>
        <taxon>Tracheophyta</taxon>
        <taxon>Spermatophyta</taxon>
        <taxon>Magnoliopsida</taxon>
        <taxon>eudicotyledons</taxon>
        <taxon>Gunneridae</taxon>
        <taxon>Pentapetalae</taxon>
        <taxon>asterids</taxon>
        <taxon>campanulids</taxon>
        <taxon>Asterales</taxon>
        <taxon>Asteraceae</taxon>
        <taxon>Asteroideae</taxon>
        <taxon>Anthemideae</taxon>
        <taxon>Anthemidinae</taxon>
        <taxon>Tanacetum</taxon>
    </lineage>
</organism>